<dbReference type="PROSITE" id="PS51677">
    <property type="entry name" value="NODB"/>
    <property type="match status" value="1"/>
</dbReference>
<proteinExistence type="predicted"/>
<dbReference type="OrthoDB" id="9778320at2"/>
<dbReference type="AlphaFoldDB" id="A0A0F7F7X6"/>
<dbReference type="PANTHER" id="PTHR34216:SF3">
    <property type="entry name" value="POLY-BETA-1,6-N-ACETYL-D-GLUCOSAMINE N-DEACETYLASE"/>
    <property type="match status" value="1"/>
</dbReference>
<feature type="domain" description="NodB homology" evidence="3">
    <location>
        <begin position="141"/>
        <end position="392"/>
    </location>
</feature>
<dbReference type="PATRIC" id="fig|1333534.5.peg.718"/>
<evidence type="ECO:0000256" key="2">
    <source>
        <dbReference type="ARBA" id="ARBA00022729"/>
    </source>
</evidence>
<dbReference type="Proteomes" id="UP000034189">
    <property type="component" value="Chromosome"/>
</dbReference>
<sequence>MRKLFVPVLAAAILAGLAAFVIFGHEPREVEFEVGGRVVKSSGPLEYLHHKLLVPQTFAESLLGVKIRWDRPAPLPKGVYYKNKVAVLMYHHLSRKPLLPSILSVDRFNDQMKLLKQGGYHVITMEQYRRFMLENGKIPDNAVLLTFDDGYESFYKLAFPILRKYGYTAVDFVIVSDVDNPGKGGLPKLTWQQMREMKKFGMGFYNHTYNLHFYDVVDAEGGKEPALVAQRYIDDETRNEYNEEYYRRVQGDLGLAEKRLREELGNTDSVLAFPYGAYNDKVLNVTSSLGIPLTFTVKEGLTSRGEFNAGRINGGSNLRTPAQTIDRIRQFAPQRELTVNGRSVLLAGVQPELRNGRLLVPLDDICRTLHIAMDYDRHNGTVKLTLPGGHHA</sequence>
<dbReference type="RefSeq" id="WP_025696031.1">
    <property type="nucleotide sequence ID" value="NZ_ASQQ01000427.1"/>
</dbReference>
<dbReference type="SUPFAM" id="SSF88713">
    <property type="entry name" value="Glycoside hydrolase/deacetylase"/>
    <property type="match status" value="1"/>
</dbReference>
<dbReference type="InterPro" id="IPR011330">
    <property type="entry name" value="Glyco_hydro/deAcase_b/a-brl"/>
</dbReference>
<evidence type="ECO:0000313" key="4">
    <source>
        <dbReference type="EMBL" id="AKG33734.1"/>
    </source>
</evidence>
<dbReference type="Pfam" id="PF01522">
    <property type="entry name" value="Polysacc_deac_1"/>
    <property type="match status" value="1"/>
</dbReference>
<dbReference type="InterPro" id="IPR002509">
    <property type="entry name" value="NODB_dom"/>
</dbReference>
<evidence type="ECO:0000259" key="3">
    <source>
        <dbReference type="PROSITE" id="PS51677"/>
    </source>
</evidence>
<dbReference type="Gene3D" id="3.20.20.370">
    <property type="entry name" value="Glycoside hydrolase/deacetylase"/>
    <property type="match status" value="1"/>
</dbReference>
<dbReference type="InterPro" id="IPR051398">
    <property type="entry name" value="Polysacch_Deacetylase"/>
</dbReference>
<dbReference type="GO" id="GO:0005975">
    <property type="term" value="P:carbohydrate metabolic process"/>
    <property type="evidence" value="ECO:0007669"/>
    <property type="project" value="InterPro"/>
</dbReference>
<protein>
    <recommendedName>
        <fullName evidence="3">NodB homology domain-containing protein</fullName>
    </recommendedName>
</protein>
<dbReference type="HOGENOM" id="CLU_681233_0_0_9"/>
<dbReference type="GO" id="GO:0016810">
    <property type="term" value="F:hydrolase activity, acting on carbon-nitrogen (but not peptide) bonds"/>
    <property type="evidence" value="ECO:0007669"/>
    <property type="project" value="InterPro"/>
</dbReference>
<dbReference type="PANTHER" id="PTHR34216">
    <property type="match status" value="1"/>
</dbReference>
<dbReference type="GO" id="GO:0005576">
    <property type="term" value="C:extracellular region"/>
    <property type="evidence" value="ECO:0007669"/>
    <property type="project" value="UniProtKB-SubCell"/>
</dbReference>
<reference evidence="4 5" key="2">
    <citation type="journal article" date="2016" name="Genome Announc.">
        <title>Genome Sequence of a Gram-Positive Diazotroph, Paenibacillus durus Type Strain ATCC 35681.</title>
        <authorList>
            <person name="Halim M.A."/>
            <person name="Rahman A.Y."/>
            <person name="Sim K.S."/>
            <person name="Yam H.C."/>
            <person name="Rahim A.A."/>
            <person name="Ghazali A.H."/>
            <person name="Najimudin N."/>
        </authorList>
    </citation>
    <scope>NUCLEOTIDE SEQUENCE [LARGE SCALE GENOMIC DNA]</scope>
    <source>
        <strain evidence="4 5">ATCC 35681</strain>
    </source>
</reference>
<reference evidence="4 5" key="1">
    <citation type="submission" date="2015-03" db="EMBL/GenBank/DDBJ databases">
        <authorList>
            <person name="Abdul Halim M."/>
        </authorList>
    </citation>
    <scope>NUCLEOTIDE SEQUENCE [LARGE SCALE GENOMIC DNA]</scope>
    <source>
        <strain evidence="4 5">ATCC 35681</strain>
    </source>
</reference>
<dbReference type="SMR" id="A0A0F7F7X6"/>
<comment type="subcellular location">
    <subcellularLocation>
        <location evidence="1">Secreted</location>
    </subcellularLocation>
</comment>
<accession>A0A0F7F7X6</accession>
<organism evidence="4 5">
    <name type="scientific">Paenibacillus durus ATCC 35681</name>
    <dbReference type="NCBI Taxonomy" id="1333534"/>
    <lineage>
        <taxon>Bacteria</taxon>
        <taxon>Bacillati</taxon>
        <taxon>Bacillota</taxon>
        <taxon>Bacilli</taxon>
        <taxon>Bacillales</taxon>
        <taxon>Paenibacillaceae</taxon>
        <taxon>Paenibacillus</taxon>
    </lineage>
</organism>
<evidence type="ECO:0000256" key="1">
    <source>
        <dbReference type="ARBA" id="ARBA00004613"/>
    </source>
</evidence>
<dbReference type="EMBL" id="CP011114">
    <property type="protein sequence ID" value="AKG33734.1"/>
    <property type="molecule type" value="Genomic_DNA"/>
</dbReference>
<keyword evidence="2" id="KW-0732">Signal</keyword>
<evidence type="ECO:0000313" key="5">
    <source>
        <dbReference type="Proteomes" id="UP000034189"/>
    </source>
</evidence>
<gene>
    <name evidence="4" type="ORF">VK70_03325</name>
</gene>
<name>A0A0F7F7X6_PAEDU</name>